<reference evidence="2" key="1">
    <citation type="submission" date="2025-08" db="UniProtKB">
        <authorList>
            <consortium name="RefSeq"/>
        </authorList>
    </citation>
    <scope>IDENTIFICATION</scope>
    <source>
        <tissue evidence="2">Whole larval tissue</tissue>
    </source>
</reference>
<dbReference type="AlphaFoldDB" id="A0A9R0F0K3"/>
<protein>
    <submittedName>
        <fullName evidence="2">Uncharacterized protein LOC118276700</fullName>
    </submittedName>
</protein>
<dbReference type="RefSeq" id="XP_050555928.1">
    <property type="nucleotide sequence ID" value="XM_050699971.1"/>
</dbReference>
<dbReference type="GeneID" id="118276700"/>
<gene>
    <name evidence="2" type="primary">LOC118276700</name>
</gene>
<dbReference type="Proteomes" id="UP000829999">
    <property type="component" value="Chromosome 17"/>
</dbReference>
<organism evidence="1 2">
    <name type="scientific">Spodoptera frugiperda</name>
    <name type="common">Fall armyworm</name>
    <dbReference type="NCBI Taxonomy" id="7108"/>
    <lineage>
        <taxon>Eukaryota</taxon>
        <taxon>Metazoa</taxon>
        <taxon>Ecdysozoa</taxon>
        <taxon>Arthropoda</taxon>
        <taxon>Hexapoda</taxon>
        <taxon>Insecta</taxon>
        <taxon>Pterygota</taxon>
        <taxon>Neoptera</taxon>
        <taxon>Endopterygota</taxon>
        <taxon>Lepidoptera</taxon>
        <taxon>Glossata</taxon>
        <taxon>Ditrysia</taxon>
        <taxon>Noctuoidea</taxon>
        <taxon>Noctuidae</taxon>
        <taxon>Amphipyrinae</taxon>
        <taxon>Spodoptera</taxon>
    </lineage>
</organism>
<accession>A0A9R0F0K3</accession>
<keyword evidence="1" id="KW-1185">Reference proteome</keyword>
<proteinExistence type="predicted"/>
<sequence>MTVQSRVDLAVSLGDADYILRNLKHDDMLFVSRALKARWLLDRHDVINPQYLEDTLFPEMVSPAVSKMRHWLYINLREPAKCQEFYEYYKQNSFEFAIKFLSRCSNRFILEEVPKILAKLSPHYLKVLCEKCSTVAKTYFDSLATQDDVKKCYLDQEHCPDNQKCSNRHF</sequence>
<evidence type="ECO:0000313" key="1">
    <source>
        <dbReference type="Proteomes" id="UP000829999"/>
    </source>
</evidence>
<evidence type="ECO:0000313" key="2">
    <source>
        <dbReference type="RefSeq" id="XP_050555928.1"/>
    </source>
</evidence>
<dbReference type="OrthoDB" id="7476497at2759"/>
<name>A0A9R0F0K3_SPOFR</name>